<gene>
    <name evidence="1" type="ORF">CDAR_535351</name>
</gene>
<dbReference type="AlphaFoldDB" id="A0AAV4VLA8"/>
<sequence>MFQKQTGPCKTLSGTIRLVEVPLFKKSIILHYLGTTGKSMAKIEAMAMGFFFLNNYFNEVVQKQNSMMLPDMEKISPEWPPSVMNAYHSSQQSRTEAVPLVVDSVVAEFILCLRHVIVLSSEHLEKKMSCGSS</sequence>
<proteinExistence type="predicted"/>
<evidence type="ECO:0000313" key="1">
    <source>
        <dbReference type="EMBL" id="GIY70946.1"/>
    </source>
</evidence>
<evidence type="ECO:0000313" key="2">
    <source>
        <dbReference type="Proteomes" id="UP001054837"/>
    </source>
</evidence>
<organism evidence="1 2">
    <name type="scientific">Caerostris darwini</name>
    <dbReference type="NCBI Taxonomy" id="1538125"/>
    <lineage>
        <taxon>Eukaryota</taxon>
        <taxon>Metazoa</taxon>
        <taxon>Ecdysozoa</taxon>
        <taxon>Arthropoda</taxon>
        <taxon>Chelicerata</taxon>
        <taxon>Arachnida</taxon>
        <taxon>Araneae</taxon>
        <taxon>Araneomorphae</taxon>
        <taxon>Entelegynae</taxon>
        <taxon>Araneoidea</taxon>
        <taxon>Araneidae</taxon>
        <taxon>Caerostris</taxon>
    </lineage>
</organism>
<accession>A0AAV4VLA8</accession>
<dbReference type="Proteomes" id="UP001054837">
    <property type="component" value="Unassembled WGS sequence"/>
</dbReference>
<comment type="caution">
    <text evidence="1">The sequence shown here is derived from an EMBL/GenBank/DDBJ whole genome shotgun (WGS) entry which is preliminary data.</text>
</comment>
<keyword evidence="2" id="KW-1185">Reference proteome</keyword>
<reference evidence="1 2" key="1">
    <citation type="submission" date="2021-06" db="EMBL/GenBank/DDBJ databases">
        <title>Caerostris darwini draft genome.</title>
        <authorList>
            <person name="Kono N."/>
            <person name="Arakawa K."/>
        </authorList>
    </citation>
    <scope>NUCLEOTIDE SEQUENCE [LARGE SCALE GENOMIC DNA]</scope>
</reference>
<name>A0AAV4VLA8_9ARAC</name>
<dbReference type="EMBL" id="BPLQ01013253">
    <property type="protein sequence ID" value="GIY70946.1"/>
    <property type="molecule type" value="Genomic_DNA"/>
</dbReference>
<protein>
    <submittedName>
        <fullName evidence="1">Uncharacterized protein</fullName>
    </submittedName>
</protein>